<comment type="caution">
    <text evidence="3">The sequence shown here is derived from an EMBL/GenBank/DDBJ whole genome shotgun (WGS) entry which is preliminary data.</text>
</comment>
<sequence length="132" mass="14614">MTSFSRRTGCQIIDELGLPDVVFHSLRHTSVTYKLKLSGGDIKAVQGDSGHAQADMVTEVYGHILDEDRRKNAELMENAFYNKENLNPQMKEQDEGSSTITVPDGVDAELLMKVLGNPEMTALLTSLAKTMR</sequence>
<dbReference type="GO" id="GO:0003677">
    <property type="term" value="F:DNA binding"/>
    <property type="evidence" value="ECO:0007669"/>
    <property type="project" value="InterPro"/>
</dbReference>
<proteinExistence type="predicted"/>
<evidence type="ECO:0000313" key="3">
    <source>
        <dbReference type="EMBL" id="RHF81952.1"/>
    </source>
</evidence>
<evidence type="ECO:0000313" key="4">
    <source>
        <dbReference type="Proteomes" id="UP000283701"/>
    </source>
</evidence>
<dbReference type="GO" id="GO:0006310">
    <property type="term" value="P:DNA recombination"/>
    <property type="evidence" value="ECO:0007669"/>
    <property type="project" value="UniProtKB-KW"/>
</dbReference>
<evidence type="ECO:0000256" key="1">
    <source>
        <dbReference type="ARBA" id="ARBA00023172"/>
    </source>
</evidence>
<dbReference type="SUPFAM" id="SSF56349">
    <property type="entry name" value="DNA breaking-rejoining enzymes"/>
    <property type="match status" value="1"/>
</dbReference>
<feature type="domain" description="Tyr recombinase" evidence="2">
    <location>
        <begin position="1"/>
        <end position="75"/>
    </location>
</feature>
<dbReference type="AlphaFoldDB" id="A0A414QMG0"/>
<dbReference type="GO" id="GO:0015074">
    <property type="term" value="P:DNA integration"/>
    <property type="evidence" value="ECO:0007669"/>
    <property type="project" value="InterPro"/>
</dbReference>
<dbReference type="InterPro" id="IPR002104">
    <property type="entry name" value="Integrase_catalytic"/>
</dbReference>
<evidence type="ECO:0000259" key="2">
    <source>
        <dbReference type="PROSITE" id="PS51898"/>
    </source>
</evidence>
<organism evidence="3 4">
    <name type="scientific">Roseburia inulinivorans</name>
    <dbReference type="NCBI Taxonomy" id="360807"/>
    <lineage>
        <taxon>Bacteria</taxon>
        <taxon>Bacillati</taxon>
        <taxon>Bacillota</taxon>
        <taxon>Clostridia</taxon>
        <taxon>Lachnospirales</taxon>
        <taxon>Lachnospiraceae</taxon>
        <taxon>Roseburia</taxon>
    </lineage>
</organism>
<dbReference type="EMBL" id="QRHP01000021">
    <property type="protein sequence ID" value="RHF81952.1"/>
    <property type="molecule type" value="Genomic_DNA"/>
</dbReference>
<name>A0A414QMG0_9FIRM</name>
<dbReference type="InterPro" id="IPR013762">
    <property type="entry name" value="Integrase-like_cat_sf"/>
</dbReference>
<dbReference type="InterPro" id="IPR011010">
    <property type="entry name" value="DNA_brk_join_enz"/>
</dbReference>
<protein>
    <submittedName>
        <fullName evidence="3">Integrase</fullName>
    </submittedName>
</protein>
<accession>A0A414QMG0</accession>
<dbReference type="PROSITE" id="PS51898">
    <property type="entry name" value="TYR_RECOMBINASE"/>
    <property type="match status" value="1"/>
</dbReference>
<dbReference type="Gene3D" id="1.10.443.10">
    <property type="entry name" value="Intergrase catalytic core"/>
    <property type="match status" value="1"/>
</dbReference>
<gene>
    <name evidence="3" type="ORF">DW654_14275</name>
</gene>
<reference evidence="3 4" key="1">
    <citation type="submission" date="2018-08" db="EMBL/GenBank/DDBJ databases">
        <title>A genome reference for cultivated species of the human gut microbiota.</title>
        <authorList>
            <person name="Zou Y."/>
            <person name="Xue W."/>
            <person name="Luo G."/>
        </authorList>
    </citation>
    <scope>NUCLEOTIDE SEQUENCE [LARGE SCALE GENOMIC DNA]</scope>
    <source>
        <strain evidence="3 4">AM23-23AC</strain>
    </source>
</reference>
<keyword evidence="1" id="KW-0233">DNA recombination</keyword>
<dbReference type="Proteomes" id="UP000283701">
    <property type="component" value="Unassembled WGS sequence"/>
</dbReference>